<name>A0A433Q4X2_9FUNG</name>
<protein>
    <submittedName>
        <fullName evidence="3">Uncharacterized protein</fullName>
    </submittedName>
</protein>
<feature type="transmembrane region" description="Helical" evidence="2">
    <location>
        <begin position="34"/>
        <end position="58"/>
    </location>
</feature>
<accession>A0A433Q4X2</accession>
<evidence type="ECO:0000313" key="4">
    <source>
        <dbReference type="Proteomes" id="UP000274822"/>
    </source>
</evidence>
<organism evidence="3 4">
    <name type="scientific">Jimgerdemannia flammicorona</name>
    <dbReference type="NCBI Taxonomy" id="994334"/>
    <lineage>
        <taxon>Eukaryota</taxon>
        <taxon>Fungi</taxon>
        <taxon>Fungi incertae sedis</taxon>
        <taxon>Mucoromycota</taxon>
        <taxon>Mucoromycotina</taxon>
        <taxon>Endogonomycetes</taxon>
        <taxon>Endogonales</taxon>
        <taxon>Endogonaceae</taxon>
        <taxon>Jimgerdemannia</taxon>
    </lineage>
</organism>
<feature type="region of interest" description="Disordered" evidence="1">
    <location>
        <begin position="203"/>
        <end position="249"/>
    </location>
</feature>
<comment type="caution">
    <text evidence="3">The sequence shown here is derived from an EMBL/GenBank/DDBJ whole genome shotgun (WGS) entry which is preliminary data.</text>
</comment>
<reference evidence="3 4" key="1">
    <citation type="journal article" date="2018" name="New Phytol.">
        <title>Phylogenomics of Endogonaceae and evolution of mycorrhizas within Mucoromycota.</title>
        <authorList>
            <person name="Chang Y."/>
            <person name="Desiro A."/>
            <person name="Na H."/>
            <person name="Sandor L."/>
            <person name="Lipzen A."/>
            <person name="Clum A."/>
            <person name="Barry K."/>
            <person name="Grigoriev I.V."/>
            <person name="Martin F.M."/>
            <person name="Stajich J.E."/>
            <person name="Smith M.E."/>
            <person name="Bonito G."/>
            <person name="Spatafora J.W."/>
        </authorList>
    </citation>
    <scope>NUCLEOTIDE SEQUENCE [LARGE SCALE GENOMIC DNA]</scope>
    <source>
        <strain evidence="3 4">AD002</strain>
    </source>
</reference>
<keyword evidence="2" id="KW-0812">Transmembrane</keyword>
<keyword evidence="2" id="KW-0472">Membrane</keyword>
<keyword evidence="2" id="KW-1133">Transmembrane helix</keyword>
<evidence type="ECO:0000313" key="3">
    <source>
        <dbReference type="EMBL" id="RUS24814.1"/>
    </source>
</evidence>
<dbReference type="AlphaFoldDB" id="A0A433Q4X2"/>
<feature type="non-terminal residue" evidence="3">
    <location>
        <position position="1"/>
    </location>
</feature>
<evidence type="ECO:0000256" key="1">
    <source>
        <dbReference type="SAM" id="MobiDB-lite"/>
    </source>
</evidence>
<dbReference type="EMBL" id="RBNJ01014814">
    <property type="protein sequence ID" value="RUS24814.1"/>
    <property type="molecule type" value="Genomic_DNA"/>
</dbReference>
<evidence type="ECO:0000256" key="2">
    <source>
        <dbReference type="SAM" id="Phobius"/>
    </source>
</evidence>
<sequence>PPNHTPAQQIPRDHFTKRTEEIHEVVLREYPTPLFVYATFAITSFVTLMLISVAVINVSGVFDVNYLFLPMVFVFLPVTGGLLIRFRQKHYEGKNMEKFETALIAVFKNFNTTDIPSHSIKWIFRKRDDSQRLGPPYRILIVQADIEAEVDTLPAYEGAHQDVVVLMSPEDEMEGHDAQLSNSPSTSALPHYNQTLQMRLIQSSPRPSATMSEREGPASVTVSVDLDRPEASQDRTSTSPEQVDDPRGR</sequence>
<gene>
    <name evidence="3" type="ORF">BC938DRAFT_473037</name>
</gene>
<keyword evidence="4" id="KW-1185">Reference proteome</keyword>
<proteinExistence type="predicted"/>
<feature type="transmembrane region" description="Helical" evidence="2">
    <location>
        <begin position="64"/>
        <end position="86"/>
    </location>
</feature>
<dbReference type="Proteomes" id="UP000274822">
    <property type="component" value="Unassembled WGS sequence"/>
</dbReference>